<dbReference type="KEGG" id="adl:AURDEDRAFT_40189"/>
<dbReference type="InParanoid" id="J0D1Y7"/>
<keyword evidence="2" id="KW-1185">Reference proteome</keyword>
<evidence type="ECO:0000313" key="2">
    <source>
        <dbReference type="Proteomes" id="UP000006514"/>
    </source>
</evidence>
<dbReference type="OMA" id="LASHIWF"/>
<dbReference type="OrthoDB" id="2506088at2759"/>
<accession>J0D1Y7</accession>
<gene>
    <name evidence="1" type="ORF">AURDEDRAFT_40189</name>
</gene>
<feature type="non-terminal residue" evidence="1">
    <location>
        <position position="146"/>
    </location>
</feature>
<evidence type="ECO:0000313" key="1">
    <source>
        <dbReference type="EMBL" id="EJD32612.1"/>
    </source>
</evidence>
<dbReference type="eggNOG" id="ENOG502SJ45">
    <property type="taxonomic scope" value="Eukaryota"/>
</dbReference>
<reference evidence="2" key="1">
    <citation type="journal article" date="2012" name="Science">
        <title>The Paleozoic origin of enzymatic lignin decomposition reconstructed from 31 fungal genomes.</title>
        <authorList>
            <person name="Floudas D."/>
            <person name="Binder M."/>
            <person name="Riley R."/>
            <person name="Barry K."/>
            <person name="Blanchette R.A."/>
            <person name="Henrissat B."/>
            <person name="Martinez A.T."/>
            <person name="Otillar R."/>
            <person name="Spatafora J.W."/>
            <person name="Yadav J.S."/>
            <person name="Aerts A."/>
            <person name="Benoit I."/>
            <person name="Boyd A."/>
            <person name="Carlson A."/>
            <person name="Copeland A."/>
            <person name="Coutinho P.M."/>
            <person name="de Vries R.P."/>
            <person name="Ferreira P."/>
            <person name="Findley K."/>
            <person name="Foster B."/>
            <person name="Gaskell J."/>
            <person name="Glotzer D."/>
            <person name="Gorecki P."/>
            <person name="Heitman J."/>
            <person name="Hesse C."/>
            <person name="Hori C."/>
            <person name="Igarashi K."/>
            <person name="Jurgens J.A."/>
            <person name="Kallen N."/>
            <person name="Kersten P."/>
            <person name="Kohler A."/>
            <person name="Kuees U."/>
            <person name="Kumar T.K.A."/>
            <person name="Kuo A."/>
            <person name="LaButti K."/>
            <person name="Larrondo L.F."/>
            <person name="Lindquist E."/>
            <person name="Ling A."/>
            <person name="Lombard V."/>
            <person name="Lucas S."/>
            <person name="Lundell T."/>
            <person name="Martin R."/>
            <person name="McLaughlin D.J."/>
            <person name="Morgenstern I."/>
            <person name="Morin E."/>
            <person name="Murat C."/>
            <person name="Nagy L.G."/>
            <person name="Nolan M."/>
            <person name="Ohm R.A."/>
            <person name="Patyshakuliyeva A."/>
            <person name="Rokas A."/>
            <person name="Ruiz-Duenas F.J."/>
            <person name="Sabat G."/>
            <person name="Salamov A."/>
            <person name="Samejima M."/>
            <person name="Schmutz J."/>
            <person name="Slot J.C."/>
            <person name="St John F."/>
            <person name="Stenlid J."/>
            <person name="Sun H."/>
            <person name="Sun S."/>
            <person name="Syed K."/>
            <person name="Tsang A."/>
            <person name="Wiebenga A."/>
            <person name="Young D."/>
            <person name="Pisabarro A."/>
            <person name="Eastwood D.C."/>
            <person name="Martin F."/>
            <person name="Cullen D."/>
            <person name="Grigoriev I.V."/>
            <person name="Hibbett D.S."/>
        </authorList>
    </citation>
    <scope>NUCLEOTIDE SEQUENCE [LARGE SCALE GENOMIC DNA]</scope>
    <source>
        <strain evidence="2">TFB10046</strain>
    </source>
</reference>
<proteinExistence type="predicted"/>
<sequence>VWYGLHSSWSDAMQALFVIRLQSTDISGLSIPPFRAAYMMQYKNNLIGKHFKALLQTQIFHLHDIATDKQFTLAKSASALASHIWFERIHNMDEYLNDLRILIANVLDAFTALGPTRIITKAKLHVLTHLPDDIPRLGPAVRSATE</sequence>
<dbReference type="EMBL" id="JH688803">
    <property type="protein sequence ID" value="EJD32612.1"/>
    <property type="molecule type" value="Genomic_DNA"/>
</dbReference>
<name>J0D1Y7_AURST</name>
<organism evidence="1 2">
    <name type="scientific">Auricularia subglabra (strain TFB-10046 / SS5)</name>
    <name type="common">White-rot fungus</name>
    <name type="synonym">Auricularia delicata (strain TFB10046)</name>
    <dbReference type="NCBI Taxonomy" id="717982"/>
    <lineage>
        <taxon>Eukaryota</taxon>
        <taxon>Fungi</taxon>
        <taxon>Dikarya</taxon>
        <taxon>Basidiomycota</taxon>
        <taxon>Agaricomycotina</taxon>
        <taxon>Agaricomycetes</taxon>
        <taxon>Auriculariales</taxon>
        <taxon>Auriculariaceae</taxon>
        <taxon>Auricularia</taxon>
    </lineage>
</organism>
<dbReference type="PANTHER" id="PTHR31912">
    <property type="entry name" value="IP13529P"/>
    <property type="match status" value="1"/>
</dbReference>
<dbReference type="Proteomes" id="UP000006514">
    <property type="component" value="Unassembled WGS sequence"/>
</dbReference>
<feature type="non-terminal residue" evidence="1">
    <location>
        <position position="1"/>
    </location>
</feature>
<protein>
    <submittedName>
        <fullName evidence="1">Uncharacterized protein</fullName>
    </submittedName>
</protein>
<dbReference type="AlphaFoldDB" id="J0D1Y7"/>
<dbReference type="PANTHER" id="PTHR31912:SF34">
    <property type="entry name" value="NOTOCHORD-RELATED PROTEIN"/>
    <property type="match status" value="1"/>
</dbReference>